<dbReference type="OrthoDB" id="114868at2157"/>
<dbReference type="RefSeq" id="WP_109942495.1">
    <property type="nucleotide sequence ID" value="NZ_CP176366.1"/>
</dbReference>
<keyword evidence="2" id="KW-1185">Reference proteome</keyword>
<proteinExistence type="predicted"/>
<evidence type="ECO:0000313" key="1">
    <source>
        <dbReference type="EMBL" id="PWR69512.1"/>
    </source>
</evidence>
<dbReference type="EMBL" id="QGMZ01000074">
    <property type="protein sequence ID" value="PWR69512.1"/>
    <property type="molecule type" value="Genomic_DNA"/>
</dbReference>
<organism evidence="1 2">
    <name type="scientific">Methanospirillum stamsii</name>
    <dbReference type="NCBI Taxonomy" id="1277351"/>
    <lineage>
        <taxon>Archaea</taxon>
        <taxon>Methanobacteriati</taxon>
        <taxon>Methanobacteriota</taxon>
        <taxon>Stenosarchaea group</taxon>
        <taxon>Methanomicrobia</taxon>
        <taxon>Methanomicrobiales</taxon>
        <taxon>Methanospirillaceae</taxon>
        <taxon>Methanospirillum</taxon>
    </lineage>
</organism>
<evidence type="ECO:0000313" key="2">
    <source>
        <dbReference type="Proteomes" id="UP000245934"/>
    </source>
</evidence>
<reference evidence="1 2" key="1">
    <citation type="submission" date="2018-05" db="EMBL/GenBank/DDBJ databases">
        <title>Draft genome of Methanospirillum stamsii Pt1.</title>
        <authorList>
            <person name="Dueholm M.S."/>
            <person name="Nielsen P.H."/>
            <person name="Bakmann L.F."/>
            <person name="Otzen D.E."/>
        </authorList>
    </citation>
    <scope>NUCLEOTIDE SEQUENCE [LARGE SCALE GENOMIC DNA]</scope>
    <source>
        <strain evidence="1 2">Pt1</strain>
    </source>
</reference>
<dbReference type="AlphaFoldDB" id="A0A2V2MN61"/>
<gene>
    <name evidence="1" type="ORF">DLD82_17890</name>
</gene>
<dbReference type="Proteomes" id="UP000245934">
    <property type="component" value="Unassembled WGS sequence"/>
</dbReference>
<protein>
    <submittedName>
        <fullName evidence="1">Uncharacterized protein</fullName>
    </submittedName>
</protein>
<comment type="caution">
    <text evidence="1">The sequence shown here is derived from an EMBL/GenBank/DDBJ whole genome shotgun (WGS) entry which is preliminary data.</text>
</comment>
<sequence length="67" mass="7842">MTTKTISRIQQEGMQALINTLGPVDAIRFIKIFDSGYGDYTNERKTWLPDDPDEYFKSIESRRIKNK</sequence>
<dbReference type="GeneID" id="97611416"/>
<name>A0A2V2MN61_9EURY</name>
<accession>A0A2V2MN61</accession>